<dbReference type="InterPro" id="IPR004046">
    <property type="entry name" value="GST_C"/>
</dbReference>
<feature type="domain" description="GST C-terminal" evidence="3">
    <location>
        <begin position="92"/>
        <end position="250"/>
    </location>
</feature>
<dbReference type="SFLD" id="SFLDG00358">
    <property type="entry name" value="Main_(cytGST)"/>
    <property type="match status" value="1"/>
</dbReference>
<sequence length="269" mass="31354">MKKTKPELTLYHDWDSLMSFKVRVCLAEKELEWQSRRVILRNFEHLQPDYLKLNPAGVVPALIHNNRVVTESSVINEYLDDTFKAKSLIPPSAHEKASMRLWCKYFDEVVHPTLRPMTFELMIRQRFRDMQKHTLEQLVRAHPMPDRAQAFRKLVGTDTDIEAVIEAANRIREVIQKLATTLQQQPWLTGIHYSLADAAYMALVDRLQRLQLSCLWQEAPQVGDWLERLQARPAFKQAQPSDNLRMPSPEPHIMAQVKQRLLCDDKPPG</sequence>
<dbReference type="EMBL" id="BMGJ01000005">
    <property type="protein sequence ID" value="GGD61126.1"/>
    <property type="molecule type" value="Genomic_DNA"/>
</dbReference>
<dbReference type="PROSITE" id="PS50404">
    <property type="entry name" value="GST_NTER"/>
    <property type="match status" value="1"/>
</dbReference>
<name>A0ABQ1R7D3_9ALTE</name>
<dbReference type="CDD" id="cd00299">
    <property type="entry name" value="GST_C_family"/>
    <property type="match status" value="1"/>
</dbReference>
<evidence type="ECO:0000313" key="5">
    <source>
        <dbReference type="Proteomes" id="UP000614272"/>
    </source>
</evidence>
<reference evidence="5" key="1">
    <citation type="journal article" date="2019" name="Int. J. Syst. Evol. Microbiol.">
        <title>The Global Catalogue of Microorganisms (GCM) 10K type strain sequencing project: providing services to taxonomists for standard genome sequencing and annotation.</title>
        <authorList>
            <consortium name="The Broad Institute Genomics Platform"/>
            <consortium name="The Broad Institute Genome Sequencing Center for Infectious Disease"/>
            <person name="Wu L."/>
            <person name="Ma J."/>
        </authorList>
    </citation>
    <scope>NUCLEOTIDE SEQUENCE [LARGE SCALE GENOMIC DNA]</scope>
    <source>
        <strain evidence="5">CGMCC 1.12923</strain>
    </source>
</reference>
<dbReference type="Proteomes" id="UP000614272">
    <property type="component" value="Unassembled WGS sequence"/>
</dbReference>
<organism evidence="4 5">
    <name type="scientific">Lacimicrobium alkaliphilum</name>
    <dbReference type="NCBI Taxonomy" id="1526571"/>
    <lineage>
        <taxon>Bacteria</taxon>
        <taxon>Pseudomonadati</taxon>
        <taxon>Pseudomonadota</taxon>
        <taxon>Gammaproteobacteria</taxon>
        <taxon>Alteromonadales</taxon>
        <taxon>Alteromonadaceae</taxon>
        <taxon>Lacimicrobium</taxon>
    </lineage>
</organism>
<protein>
    <recommendedName>
        <fullName evidence="6">Glutathione S-transferase</fullName>
    </recommendedName>
</protein>
<dbReference type="SUPFAM" id="SSF47616">
    <property type="entry name" value="GST C-terminal domain-like"/>
    <property type="match status" value="1"/>
</dbReference>
<dbReference type="InterPro" id="IPR004045">
    <property type="entry name" value="Glutathione_S-Trfase_N"/>
</dbReference>
<accession>A0ABQ1R7D3</accession>
<evidence type="ECO:0008006" key="6">
    <source>
        <dbReference type="Google" id="ProtNLM"/>
    </source>
</evidence>
<dbReference type="CDD" id="cd00570">
    <property type="entry name" value="GST_N_family"/>
    <property type="match status" value="1"/>
</dbReference>
<dbReference type="RefSeq" id="WP_180237104.1">
    <property type="nucleotide sequence ID" value="NZ_BMGJ01000005.1"/>
</dbReference>
<dbReference type="SUPFAM" id="SSF52833">
    <property type="entry name" value="Thioredoxin-like"/>
    <property type="match status" value="1"/>
</dbReference>
<dbReference type="InterPro" id="IPR036282">
    <property type="entry name" value="Glutathione-S-Trfase_C_sf"/>
</dbReference>
<dbReference type="PROSITE" id="PS50405">
    <property type="entry name" value="GST_CTER"/>
    <property type="match status" value="1"/>
</dbReference>
<dbReference type="Gene3D" id="1.20.1050.10">
    <property type="match status" value="1"/>
</dbReference>
<dbReference type="InterPro" id="IPR050983">
    <property type="entry name" value="GST_Omega/HSP26"/>
</dbReference>
<evidence type="ECO:0000259" key="2">
    <source>
        <dbReference type="PROSITE" id="PS50404"/>
    </source>
</evidence>
<dbReference type="PANTHER" id="PTHR43968:SF6">
    <property type="entry name" value="GLUTATHIONE S-TRANSFERASE OMEGA"/>
    <property type="match status" value="1"/>
</dbReference>
<proteinExistence type="inferred from homology"/>
<dbReference type="InterPro" id="IPR010987">
    <property type="entry name" value="Glutathione-S-Trfase_C-like"/>
</dbReference>
<feature type="domain" description="GST N-terminal" evidence="2">
    <location>
        <begin position="6"/>
        <end position="87"/>
    </location>
</feature>
<dbReference type="SFLD" id="SFLDS00019">
    <property type="entry name" value="Glutathione_Transferase_(cytos"/>
    <property type="match status" value="1"/>
</dbReference>
<comment type="similarity">
    <text evidence="1">Belongs to the GST superfamily.</text>
</comment>
<evidence type="ECO:0000256" key="1">
    <source>
        <dbReference type="RuleBase" id="RU003494"/>
    </source>
</evidence>
<evidence type="ECO:0000259" key="3">
    <source>
        <dbReference type="PROSITE" id="PS50405"/>
    </source>
</evidence>
<comment type="caution">
    <text evidence="4">The sequence shown here is derived from an EMBL/GenBank/DDBJ whole genome shotgun (WGS) entry which is preliminary data.</text>
</comment>
<dbReference type="PANTHER" id="PTHR43968">
    <property type="match status" value="1"/>
</dbReference>
<dbReference type="InterPro" id="IPR040079">
    <property type="entry name" value="Glutathione_S-Trfase"/>
</dbReference>
<dbReference type="InterPro" id="IPR036249">
    <property type="entry name" value="Thioredoxin-like_sf"/>
</dbReference>
<dbReference type="Pfam" id="PF00043">
    <property type="entry name" value="GST_C"/>
    <property type="match status" value="1"/>
</dbReference>
<dbReference type="Pfam" id="PF02798">
    <property type="entry name" value="GST_N"/>
    <property type="match status" value="1"/>
</dbReference>
<evidence type="ECO:0000313" key="4">
    <source>
        <dbReference type="EMBL" id="GGD61126.1"/>
    </source>
</evidence>
<keyword evidence="5" id="KW-1185">Reference proteome</keyword>
<gene>
    <name evidence="4" type="ORF">GCM10011357_15540</name>
</gene>
<dbReference type="Gene3D" id="3.40.30.10">
    <property type="entry name" value="Glutaredoxin"/>
    <property type="match status" value="1"/>
</dbReference>